<reference evidence="8" key="1">
    <citation type="submission" date="2020-02" db="EMBL/GenBank/DDBJ databases">
        <authorList>
            <person name="Palmer J.M."/>
        </authorList>
    </citation>
    <scope>NUCLEOTIDE SEQUENCE</scope>
    <source>
        <strain evidence="8">EPUS1.4</strain>
        <tissue evidence="8">Thallus</tissue>
    </source>
</reference>
<dbReference type="GO" id="GO:0006400">
    <property type="term" value="P:tRNA modification"/>
    <property type="evidence" value="ECO:0007669"/>
    <property type="project" value="TreeGrafter"/>
</dbReference>
<dbReference type="GO" id="GO:0005634">
    <property type="term" value="C:nucleus"/>
    <property type="evidence" value="ECO:0007669"/>
    <property type="project" value="TreeGrafter"/>
</dbReference>
<dbReference type="SUPFAM" id="SSF55120">
    <property type="entry name" value="Pseudouridine synthase"/>
    <property type="match status" value="1"/>
</dbReference>
<dbReference type="InterPro" id="IPR014780">
    <property type="entry name" value="tRNA_psdUridine_synth_TruB"/>
</dbReference>
<evidence type="ECO:0000256" key="3">
    <source>
        <dbReference type="ARBA" id="ARBA00012787"/>
    </source>
</evidence>
<comment type="catalytic activity">
    <reaction evidence="1">
        <text>a uridine in mRNA = a pseudouridine in mRNA</text>
        <dbReference type="Rhea" id="RHEA:56644"/>
        <dbReference type="Rhea" id="RHEA-COMP:14658"/>
        <dbReference type="Rhea" id="RHEA-COMP:14659"/>
        <dbReference type="ChEBI" id="CHEBI:65314"/>
        <dbReference type="ChEBI" id="CHEBI:65315"/>
    </reaction>
</comment>
<evidence type="ECO:0000313" key="9">
    <source>
        <dbReference type="Proteomes" id="UP000606974"/>
    </source>
</evidence>
<dbReference type="GO" id="GO:0160148">
    <property type="term" value="F:tRNA pseudouridine(55) synthase activity"/>
    <property type="evidence" value="ECO:0007669"/>
    <property type="project" value="UniProtKB-EC"/>
</dbReference>
<dbReference type="Proteomes" id="UP000606974">
    <property type="component" value="Unassembled WGS sequence"/>
</dbReference>
<evidence type="ECO:0000256" key="2">
    <source>
        <dbReference type="ARBA" id="ARBA00008999"/>
    </source>
</evidence>
<dbReference type="OrthoDB" id="9995526at2759"/>
<dbReference type="PANTHER" id="PTHR13767:SF2">
    <property type="entry name" value="PSEUDOURIDYLATE SYNTHASE TRUB1"/>
    <property type="match status" value="1"/>
</dbReference>
<comment type="similarity">
    <text evidence="2">Belongs to the pseudouridine synthase TruB family.</text>
</comment>
<evidence type="ECO:0000256" key="6">
    <source>
        <dbReference type="SAM" id="MobiDB-lite"/>
    </source>
</evidence>
<keyword evidence="5" id="KW-0413">Isomerase</keyword>
<dbReference type="InterPro" id="IPR002501">
    <property type="entry name" value="PsdUridine_synth_N"/>
</dbReference>
<protein>
    <recommendedName>
        <fullName evidence="3">tRNA pseudouridine(55) synthase</fullName>
        <ecNumber evidence="3">5.4.99.25</ecNumber>
    </recommendedName>
</protein>
<organism evidence="8 9">
    <name type="scientific">Endocarpon pusillum</name>
    <dbReference type="NCBI Taxonomy" id="364733"/>
    <lineage>
        <taxon>Eukaryota</taxon>
        <taxon>Fungi</taxon>
        <taxon>Dikarya</taxon>
        <taxon>Ascomycota</taxon>
        <taxon>Pezizomycotina</taxon>
        <taxon>Eurotiomycetes</taxon>
        <taxon>Chaetothyriomycetidae</taxon>
        <taxon>Verrucariales</taxon>
        <taxon>Verrucariaceae</taxon>
        <taxon>Endocarpon</taxon>
    </lineage>
</organism>
<keyword evidence="9" id="KW-1185">Reference proteome</keyword>
<dbReference type="EMBL" id="JAACFV010000253">
    <property type="protein sequence ID" value="KAF7502431.1"/>
    <property type="molecule type" value="Genomic_DNA"/>
</dbReference>
<dbReference type="GO" id="GO:1990481">
    <property type="term" value="P:mRNA pseudouridine synthesis"/>
    <property type="evidence" value="ECO:0007669"/>
    <property type="project" value="TreeGrafter"/>
</dbReference>
<keyword evidence="4" id="KW-0819">tRNA processing</keyword>
<dbReference type="AlphaFoldDB" id="A0A8H7A8A2"/>
<dbReference type="InterPro" id="IPR020103">
    <property type="entry name" value="PsdUridine_synth_cat_dom_sf"/>
</dbReference>
<dbReference type="GO" id="GO:0003723">
    <property type="term" value="F:RNA binding"/>
    <property type="evidence" value="ECO:0007669"/>
    <property type="project" value="InterPro"/>
</dbReference>
<dbReference type="Gene3D" id="3.30.2350.10">
    <property type="entry name" value="Pseudouridine synthase"/>
    <property type="match status" value="1"/>
</dbReference>
<feature type="region of interest" description="Disordered" evidence="6">
    <location>
        <begin position="394"/>
        <end position="451"/>
    </location>
</feature>
<evidence type="ECO:0000313" key="8">
    <source>
        <dbReference type="EMBL" id="KAF7502431.1"/>
    </source>
</evidence>
<evidence type="ECO:0000256" key="4">
    <source>
        <dbReference type="ARBA" id="ARBA00022694"/>
    </source>
</evidence>
<feature type="compositionally biased region" description="Basic and acidic residues" evidence="6">
    <location>
        <begin position="394"/>
        <end position="406"/>
    </location>
</feature>
<accession>A0A8H7A8A2</accession>
<sequence length="451" mass="49956">MAESASKIVEGVFAINKPLHLSSAQVLRDLQEHFRSSVFFAPLLHRQSKQVSQDFNKSRRKRRAAGENIKIGHGGTLDPQATGVLVVGVGKGTKQMNSFLGCTKTYETTVLFGRSTDTYDVAGKVTAWALHSHVTRALVEEKLASFRGKIKQVPPIYSALKINGMKAYEYARTGKALPRELQSRDLEVEQCEMVEWLEGGTHEYRWPATEASEELKQVATTMMSAAQDKTQGPESLQKRKRSDTMNEDETNNGSIVKKQRTVSKGPSSMSGDAESKRKSLIQESSQTSYTLIHDGMTADEKAKLHTHELRPLSSEVCPAPAARIRVTASSGFYVRSFAHDLGMACSSLALMATLFRSRQAEFDAKSALTYQDLESGENVWGPKLQSMLENWNARHPEESRTDRRDMSGGSRTPSWGQGGDHGQRADTGMVKKNGAKRTSHRERRNTSSGED</sequence>
<name>A0A8H7A8A2_9EURO</name>
<evidence type="ECO:0000259" key="7">
    <source>
        <dbReference type="Pfam" id="PF01509"/>
    </source>
</evidence>
<evidence type="ECO:0000256" key="1">
    <source>
        <dbReference type="ARBA" id="ARBA00001166"/>
    </source>
</evidence>
<gene>
    <name evidence="8" type="ORF">GJ744_005814</name>
</gene>
<dbReference type="Pfam" id="PF01509">
    <property type="entry name" value="TruB_N"/>
    <property type="match status" value="1"/>
</dbReference>
<dbReference type="PANTHER" id="PTHR13767">
    <property type="entry name" value="TRNA-PSEUDOURIDINE SYNTHASE"/>
    <property type="match status" value="1"/>
</dbReference>
<feature type="compositionally biased region" description="Basic residues" evidence="6">
    <location>
        <begin position="433"/>
        <end position="443"/>
    </location>
</feature>
<comment type="caution">
    <text evidence="8">The sequence shown here is derived from an EMBL/GenBank/DDBJ whole genome shotgun (WGS) entry which is preliminary data.</text>
</comment>
<feature type="region of interest" description="Disordered" evidence="6">
    <location>
        <begin position="221"/>
        <end position="284"/>
    </location>
</feature>
<dbReference type="EC" id="5.4.99.25" evidence="3"/>
<feature type="domain" description="Pseudouridine synthase II N-terminal" evidence="7">
    <location>
        <begin position="68"/>
        <end position="196"/>
    </location>
</feature>
<dbReference type="HAMAP" id="MF_01080">
    <property type="entry name" value="TruB_bact"/>
    <property type="match status" value="1"/>
</dbReference>
<evidence type="ECO:0000256" key="5">
    <source>
        <dbReference type="ARBA" id="ARBA00023235"/>
    </source>
</evidence>
<proteinExistence type="inferred from homology"/>
<feature type="compositionally biased region" description="Polar residues" evidence="6">
    <location>
        <begin position="221"/>
        <end position="234"/>
    </location>
</feature>